<protein>
    <recommendedName>
        <fullName evidence="4">DUF2752 domain-containing protein</fullName>
    </recommendedName>
</protein>
<keyword evidence="1" id="KW-0472">Membrane</keyword>
<dbReference type="STRING" id="1128970.SAMN04487935_2059"/>
<accession>A0A1G8XTB7</accession>
<proteinExistence type="predicted"/>
<keyword evidence="1" id="KW-1133">Transmembrane helix</keyword>
<name>A0A1G8XTB7_9FLAO</name>
<evidence type="ECO:0000313" key="2">
    <source>
        <dbReference type="EMBL" id="SDJ93872.1"/>
    </source>
</evidence>
<dbReference type="OrthoDB" id="9815897at2"/>
<gene>
    <name evidence="2" type="ORF">SAMN04487935_2059</name>
</gene>
<feature type="transmembrane region" description="Helical" evidence="1">
    <location>
        <begin position="39"/>
        <end position="59"/>
    </location>
</feature>
<feature type="transmembrane region" description="Helical" evidence="1">
    <location>
        <begin position="71"/>
        <end position="89"/>
    </location>
</feature>
<dbReference type="EMBL" id="FNEZ01000003">
    <property type="protein sequence ID" value="SDJ93872.1"/>
    <property type="molecule type" value="Genomic_DNA"/>
</dbReference>
<evidence type="ECO:0008006" key="4">
    <source>
        <dbReference type="Google" id="ProtNLM"/>
    </source>
</evidence>
<dbReference type="Proteomes" id="UP000199580">
    <property type="component" value="Unassembled WGS sequence"/>
</dbReference>
<reference evidence="2 3" key="1">
    <citation type="submission" date="2016-10" db="EMBL/GenBank/DDBJ databases">
        <authorList>
            <person name="de Groot N.N."/>
        </authorList>
    </citation>
    <scope>NUCLEOTIDE SEQUENCE [LARGE SCALE GENOMIC DNA]</scope>
    <source>
        <strain evidence="2 3">CGMCC 1.10076</strain>
    </source>
</reference>
<dbReference type="RefSeq" id="WP_091396060.1">
    <property type="nucleotide sequence ID" value="NZ_BKAI01000011.1"/>
</dbReference>
<keyword evidence="1" id="KW-0812">Transmembrane</keyword>
<evidence type="ECO:0000313" key="3">
    <source>
        <dbReference type="Proteomes" id="UP000199580"/>
    </source>
</evidence>
<organism evidence="2 3">
    <name type="scientific">Flavobacterium noncentrifugens</name>
    <dbReference type="NCBI Taxonomy" id="1128970"/>
    <lineage>
        <taxon>Bacteria</taxon>
        <taxon>Pseudomonadati</taxon>
        <taxon>Bacteroidota</taxon>
        <taxon>Flavobacteriia</taxon>
        <taxon>Flavobacteriales</taxon>
        <taxon>Flavobacteriaceae</taxon>
        <taxon>Flavobacterium</taxon>
    </lineage>
</organism>
<dbReference type="InterPro" id="IPR021215">
    <property type="entry name" value="DUF2752"/>
</dbReference>
<dbReference type="AlphaFoldDB" id="A0A1G8XTB7"/>
<keyword evidence="3" id="KW-1185">Reference proteome</keyword>
<evidence type="ECO:0000256" key="1">
    <source>
        <dbReference type="SAM" id="Phobius"/>
    </source>
</evidence>
<sequence>MEIEKYMVPCLSKKIFGLDCPGCGMQRSLLLIAKGEFSAAYHLYPAIYTSILFAVFLGFHLFDKTRNYSKIVIFLAITNGIVMMVSYIYKLTNF</sequence>
<dbReference type="Pfam" id="PF10825">
    <property type="entry name" value="DUF2752"/>
    <property type="match status" value="1"/>
</dbReference>